<dbReference type="Gene3D" id="3.40.50.150">
    <property type="entry name" value="Vaccinia Virus protein VP39"/>
    <property type="match status" value="1"/>
</dbReference>
<evidence type="ECO:0000313" key="2">
    <source>
        <dbReference type="EMBL" id="KAK9824542.1"/>
    </source>
</evidence>
<comment type="caution">
    <text evidence="2">The sequence shown here is derived from an EMBL/GenBank/DDBJ whole genome shotgun (WGS) entry which is preliminary data.</text>
</comment>
<dbReference type="PANTHER" id="PTHR14614:SF157">
    <property type="entry name" value="METHYLTRANSFERASE TYPE 12 DOMAIN-CONTAINING PROTEIN"/>
    <property type="match status" value="1"/>
</dbReference>
<proteinExistence type="predicted"/>
<evidence type="ECO:0000313" key="3">
    <source>
        <dbReference type="Proteomes" id="UP001489004"/>
    </source>
</evidence>
<keyword evidence="3" id="KW-1185">Reference proteome</keyword>
<feature type="region of interest" description="Disordered" evidence="1">
    <location>
        <begin position="299"/>
        <end position="333"/>
    </location>
</feature>
<name>A0AAW1QSW6_9CHLO</name>
<dbReference type="Pfam" id="PF10294">
    <property type="entry name" value="Methyltransf_16"/>
    <property type="match status" value="1"/>
</dbReference>
<dbReference type="InterPro" id="IPR019410">
    <property type="entry name" value="Methyltransf_16"/>
</dbReference>
<evidence type="ECO:0000256" key="1">
    <source>
        <dbReference type="SAM" id="MobiDB-lite"/>
    </source>
</evidence>
<reference evidence="2 3" key="1">
    <citation type="journal article" date="2024" name="Nat. Commun.">
        <title>Phylogenomics reveals the evolutionary origins of lichenization in chlorophyte algae.</title>
        <authorList>
            <person name="Puginier C."/>
            <person name="Libourel C."/>
            <person name="Otte J."/>
            <person name="Skaloud P."/>
            <person name="Haon M."/>
            <person name="Grisel S."/>
            <person name="Petersen M."/>
            <person name="Berrin J.G."/>
            <person name="Delaux P.M."/>
            <person name="Dal Grande F."/>
            <person name="Keller J."/>
        </authorList>
    </citation>
    <scope>NUCLEOTIDE SEQUENCE [LARGE SCALE GENOMIC DNA]</scope>
    <source>
        <strain evidence="2 3">SAG 2043</strain>
    </source>
</reference>
<dbReference type="Proteomes" id="UP001489004">
    <property type="component" value="Unassembled WGS sequence"/>
</dbReference>
<gene>
    <name evidence="2" type="ORF">WJX72_011185</name>
</gene>
<organism evidence="2 3">
    <name type="scientific">[Myrmecia] bisecta</name>
    <dbReference type="NCBI Taxonomy" id="41462"/>
    <lineage>
        <taxon>Eukaryota</taxon>
        <taxon>Viridiplantae</taxon>
        <taxon>Chlorophyta</taxon>
        <taxon>core chlorophytes</taxon>
        <taxon>Trebouxiophyceae</taxon>
        <taxon>Trebouxiales</taxon>
        <taxon>Trebouxiaceae</taxon>
        <taxon>Myrmecia</taxon>
    </lineage>
</organism>
<dbReference type="InterPro" id="IPR029063">
    <property type="entry name" value="SAM-dependent_MTases_sf"/>
</dbReference>
<accession>A0AAW1QSW6</accession>
<sequence length="448" mass="48244">MPAREEDFLELVIASERLEAWLDVLRSDASQTRKHRALQELAQMVNEREAYAEEARVLGAVGVLTKLLSKTDDDAMCGMAADIIAVCSGHLACPGKWVSWVVSADDPSWAALVASVQAACQAAAATDTAQVLASELSQAFSQQMRVYEYGGIKMYIKEGALGDGLGARVWLVAHSLCRELVEHPEIVRGCDVLELGSGCGICGILAAQLGARNVTLTDYEDQVLLNLRSCFDPEDADECDDLDDFFGGEASAGGASTQASEAAAPSWDQDNMHICYLDWTDSVRHLELLGSTPVSSLCAKPRQPAAEEPDQGLPGADKGTDAQTPSRPSGLHPARQFEVIIGSDIVYEAAHAELVAAAVKHRLAPGGRCLLFSTVREEAIFQALFEQFKRRNLRAARHAVPAPKKEAGLAGQVLDYEGGFIMIVLEHEGAPATTWHRDDLLPSNNAHL</sequence>
<dbReference type="SUPFAM" id="SSF53335">
    <property type="entry name" value="S-adenosyl-L-methionine-dependent methyltransferases"/>
    <property type="match status" value="1"/>
</dbReference>
<protein>
    <submittedName>
        <fullName evidence="2">Uncharacterized protein</fullName>
    </submittedName>
</protein>
<dbReference type="AlphaFoldDB" id="A0AAW1QSW6"/>
<dbReference type="EMBL" id="JALJOR010000002">
    <property type="protein sequence ID" value="KAK9824542.1"/>
    <property type="molecule type" value="Genomic_DNA"/>
</dbReference>
<dbReference type="PANTHER" id="PTHR14614">
    <property type="entry name" value="HEPATOCELLULAR CARCINOMA-ASSOCIATED ANTIGEN"/>
    <property type="match status" value="1"/>
</dbReference>